<dbReference type="InterPro" id="IPR004358">
    <property type="entry name" value="Sig_transdc_His_kin-like_C"/>
</dbReference>
<evidence type="ECO:0000256" key="8">
    <source>
        <dbReference type="ARBA" id="ARBA00022777"/>
    </source>
</evidence>
<dbReference type="InterPro" id="IPR003594">
    <property type="entry name" value="HATPase_dom"/>
</dbReference>
<dbReference type="PROSITE" id="PS50109">
    <property type="entry name" value="HIS_KIN"/>
    <property type="match status" value="1"/>
</dbReference>
<evidence type="ECO:0000313" key="16">
    <source>
        <dbReference type="Proteomes" id="UP000035088"/>
    </source>
</evidence>
<evidence type="ECO:0000256" key="7">
    <source>
        <dbReference type="ARBA" id="ARBA00022692"/>
    </source>
</evidence>
<keyword evidence="16" id="KW-1185">Reference proteome</keyword>
<sequence>MSRLPLRVSLVALTMLLVIAGLTVSGFLVSRAMSDDLYRRVDSQLTQAVETWARPRDPNVGNQRGPANARRPPSQYYVRIALGDGVMVRNNDSGYEPDVSMVEDNAAERFGPVTVPSVEPGGPDWRVVKSSNPDGESIVAMPLTMLDTTLSRLVRLQMLVGAIVVLILGVLGYLLVRTSLRPLRRVEETAQAIADGDLHERIPESPSNTEVGSLSNSLNQMLAQIQHAFAATEASERQARASEEKMRRFVADAGHELRTPLTSIKGFAELYQQGAVTDADDAFRRVNDEATRMSLLVSDLLMLAHLDAARPVEKATVKVGDLVAEAVLSAQAAAPDRVIDVEVPEVSPVVLGDHPRLMQVVRNLINNAVAHTPPSATVTVTVAQTAGKVRIEVRDTGQGLTADEAAQVFDRFYRGDTSRHRGSSGGGNGLGLSIVSALVAAHGGEVGVESEPGQGATFWVELPAIDAQVHQSLSS</sequence>
<dbReference type="GO" id="GO:0000155">
    <property type="term" value="F:phosphorelay sensor kinase activity"/>
    <property type="evidence" value="ECO:0007669"/>
    <property type="project" value="InterPro"/>
</dbReference>
<dbReference type="Gene3D" id="3.30.565.10">
    <property type="entry name" value="Histidine kinase-like ATPase, C-terminal domain"/>
    <property type="match status" value="1"/>
</dbReference>
<dbReference type="GO" id="GO:0005509">
    <property type="term" value="F:calcium ion binding"/>
    <property type="evidence" value="ECO:0007669"/>
    <property type="project" value="UniProtKB-ARBA"/>
</dbReference>
<dbReference type="Gene3D" id="1.10.287.130">
    <property type="match status" value="1"/>
</dbReference>
<dbReference type="FunFam" id="3.30.565.10:FF:000006">
    <property type="entry name" value="Sensor histidine kinase WalK"/>
    <property type="match status" value="1"/>
</dbReference>
<dbReference type="InterPro" id="IPR036097">
    <property type="entry name" value="HisK_dim/P_sf"/>
</dbReference>
<keyword evidence="8 15" id="KW-0418">Kinase</keyword>
<evidence type="ECO:0000256" key="2">
    <source>
        <dbReference type="ARBA" id="ARBA00001968"/>
    </source>
</evidence>
<feature type="domain" description="HAMP" evidence="14">
    <location>
        <begin position="177"/>
        <end position="230"/>
    </location>
</feature>
<dbReference type="CDD" id="cd06225">
    <property type="entry name" value="HAMP"/>
    <property type="match status" value="1"/>
</dbReference>
<organism evidence="15 16">
    <name type="scientific">Gordonia araii NBRC 100433</name>
    <dbReference type="NCBI Taxonomy" id="1073574"/>
    <lineage>
        <taxon>Bacteria</taxon>
        <taxon>Bacillati</taxon>
        <taxon>Actinomycetota</taxon>
        <taxon>Actinomycetes</taxon>
        <taxon>Mycobacteriales</taxon>
        <taxon>Gordoniaceae</taxon>
        <taxon>Gordonia</taxon>
    </lineage>
</organism>
<dbReference type="CDD" id="cd00082">
    <property type="entry name" value="HisKA"/>
    <property type="match status" value="1"/>
</dbReference>
<evidence type="ECO:0000256" key="11">
    <source>
        <dbReference type="ARBA" id="ARBA00023136"/>
    </source>
</evidence>
<feature type="domain" description="Histidine kinase" evidence="13">
    <location>
        <begin position="252"/>
        <end position="466"/>
    </location>
</feature>
<dbReference type="SMART" id="SM00388">
    <property type="entry name" value="HisKA"/>
    <property type="match status" value="1"/>
</dbReference>
<keyword evidence="11 12" id="KW-0472">Membrane</keyword>
<gene>
    <name evidence="15" type="primary">phoR</name>
    <name evidence="15" type="ORF">GOARA_082_00440</name>
</gene>
<evidence type="ECO:0000256" key="9">
    <source>
        <dbReference type="ARBA" id="ARBA00022989"/>
    </source>
</evidence>
<evidence type="ECO:0000259" key="13">
    <source>
        <dbReference type="PROSITE" id="PS50109"/>
    </source>
</evidence>
<dbReference type="EC" id="2.7.13.3" evidence="4"/>
<dbReference type="InterPro" id="IPR036890">
    <property type="entry name" value="HATPase_C_sf"/>
</dbReference>
<dbReference type="Pfam" id="PF02518">
    <property type="entry name" value="HATPase_c"/>
    <property type="match status" value="1"/>
</dbReference>
<dbReference type="InterPro" id="IPR003661">
    <property type="entry name" value="HisK_dim/P_dom"/>
</dbReference>
<dbReference type="Proteomes" id="UP000035088">
    <property type="component" value="Unassembled WGS sequence"/>
</dbReference>
<evidence type="ECO:0000256" key="3">
    <source>
        <dbReference type="ARBA" id="ARBA00004236"/>
    </source>
</evidence>
<dbReference type="FunFam" id="1.10.287.130:FF:000001">
    <property type="entry name" value="Two-component sensor histidine kinase"/>
    <property type="match status" value="1"/>
</dbReference>
<dbReference type="STRING" id="1073574.GOARA_082_00440"/>
<keyword evidence="7 12" id="KW-0812">Transmembrane</keyword>
<dbReference type="PRINTS" id="PR00344">
    <property type="entry name" value="BCTRLSENSOR"/>
</dbReference>
<comment type="catalytic activity">
    <reaction evidence="1">
        <text>ATP + protein L-histidine = ADP + protein N-phospho-L-histidine.</text>
        <dbReference type="EC" id="2.7.13.3"/>
    </reaction>
</comment>
<dbReference type="InterPro" id="IPR005467">
    <property type="entry name" value="His_kinase_dom"/>
</dbReference>
<dbReference type="PANTHER" id="PTHR45436:SF5">
    <property type="entry name" value="SENSOR HISTIDINE KINASE TRCS"/>
    <property type="match status" value="1"/>
</dbReference>
<dbReference type="SMART" id="SM00304">
    <property type="entry name" value="HAMP"/>
    <property type="match status" value="1"/>
</dbReference>
<dbReference type="GO" id="GO:0005886">
    <property type="term" value="C:plasma membrane"/>
    <property type="evidence" value="ECO:0007669"/>
    <property type="project" value="UniProtKB-SubCell"/>
</dbReference>
<dbReference type="Pfam" id="PF00512">
    <property type="entry name" value="HisKA"/>
    <property type="match status" value="1"/>
</dbReference>
<dbReference type="CDD" id="cd00075">
    <property type="entry name" value="HATPase"/>
    <property type="match status" value="1"/>
</dbReference>
<evidence type="ECO:0000256" key="5">
    <source>
        <dbReference type="ARBA" id="ARBA00022553"/>
    </source>
</evidence>
<dbReference type="AlphaFoldDB" id="G7H731"/>
<evidence type="ECO:0000256" key="10">
    <source>
        <dbReference type="ARBA" id="ARBA00023012"/>
    </source>
</evidence>
<keyword evidence="10" id="KW-0902">Two-component regulatory system</keyword>
<evidence type="ECO:0000259" key="14">
    <source>
        <dbReference type="PROSITE" id="PS50885"/>
    </source>
</evidence>
<evidence type="ECO:0000256" key="12">
    <source>
        <dbReference type="SAM" id="Phobius"/>
    </source>
</evidence>
<proteinExistence type="predicted"/>
<evidence type="ECO:0000256" key="6">
    <source>
        <dbReference type="ARBA" id="ARBA00022679"/>
    </source>
</evidence>
<dbReference type="EMBL" id="BAEE01000082">
    <property type="protein sequence ID" value="GAB11656.1"/>
    <property type="molecule type" value="Genomic_DNA"/>
</dbReference>
<evidence type="ECO:0000313" key="15">
    <source>
        <dbReference type="EMBL" id="GAB11656.1"/>
    </source>
</evidence>
<dbReference type="SUPFAM" id="SSF55874">
    <property type="entry name" value="ATPase domain of HSP90 chaperone/DNA topoisomerase II/histidine kinase"/>
    <property type="match status" value="1"/>
</dbReference>
<evidence type="ECO:0000256" key="4">
    <source>
        <dbReference type="ARBA" id="ARBA00012438"/>
    </source>
</evidence>
<dbReference type="SUPFAM" id="SSF158472">
    <property type="entry name" value="HAMP domain-like"/>
    <property type="match status" value="1"/>
</dbReference>
<accession>G7H731</accession>
<dbReference type="SMART" id="SM00387">
    <property type="entry name" value="HATPase_c"/>
    <property type="match status" value="1"/>
</dbReference>
<protein>
    <recommendedName>
        <fullName evidence="4">histidine kinase</fullName>
        <ecNumber evidence="4">2.7.13.3</ecNumber>
    </recommendedName>
</protein>
<comment type="subcellular location">
    <subcellularLocation>
        <location evidence="3">Cell membrane</location>
    </subcellularLocation>
</comment>
<name>G7H731_9ACTN</name>
<feature type="transmembrane region" description="Helical" evidence="12">
    <location>
        <begin position="156"/>
        <end position="176"/>
    </location>
</feature>
<comment type="caution">
    <text evidence="15">The sequence shown here is derived from an EMBL/GenBank/DDBJ whole genome shotgun (WGS) entry which is preliminary data.</text>
</comment>
<keyword evidence="6" id="KW-0808">Transferase</keyword>
<dbReference type="Pfam" id="PF00672">
    <property type="entry name" value="HAMP"/>
    <property type="match status" value="1"/>
</dbReference>
<dbReference type="SUPFAM" id="SSF47384">
    <property type="entry name" value="Homodimeric domain of signal transducing histidine kinase"/>
    <property type="match status" value="1"/>
</dbReference>
<keyword evidence="5" id="KW-0597">Phosphoprotein</keyword>
<dbReference type="PROSITE" id="PS50885">
    <property type="entry name" value="HAMP"/>
    <property type="match status" value="1"/>
</dbReference>
<reference evidence="15 16" key="1">
    <citation type="submission" date="2011-11" db="EMBL/GenBank/DDBJ databases">
        <title>Whole genome shotgun sequence of Gordonia araii NBRC 100433.</title>
        <authorList>
            <person name="Yoshida Y."/>
            <person name="Hosoyama A."/>
            <person name="Tsuchikane K."/>
            <person name="Katsumata H."/>
            <person name="Yamazaki S."/>
            <person name="Fujita N."/>
        </authorList>
    </citation>
    <scope>NUCLEOTIDE SEQUENCE [LARGE SCALE GENOMIC DNA]</scope>
    <source>
        <strain evidence="15 16">NBRC 100433</strain>
    </source>
</reference>
<dbReference type="Gene3D" id="6.10.340.10">
    <property type="match status" value="1"/>
</dbReference>
<keyword evidence="9 12" id="KW-1133">Transmembrane helix</keyword>
<dbReference type="InterPro" id="IPR050428">
    <property type="entry name" value="TCS_sensor_his_kinase"/>
</dbReference>
<evidence type="ECO:0000256" key="1">
    <source>
        <dbReference type="ARBA" id="ARBA00000085"/>
    </source>
</evidence>
<dbReference type="InterPro" id="IPR003660">
    <property type="entry name" value="HAMP_dom"/>
</dbReference>
<comment type="cofactor">
    <cofactor evidence="2">
        <name>a divalent metal cation</name>
        <dbReference type="ChEBI" id="CHEBI:60240"/>
    </cofactor>
</comment>
<dbReference type="PANTHER" id="PTHR45436">
    <property type="entry name" value="SENSOR HISTIDINE KINASE YKOH"/>
    <property type="match status" value="1"/>
</dbReference>